<sequence>MLRPFVYLSLPVVLGAIFSNRMAIRLSDVDPVHWATTPLLALSVWIVYTADRLFDIRKGPLPSTARHRFHAANADLLWGLVGGLVAISAILVFFLPGNVIRFGAGLGILCGLYVLGVSQLPERHPILVAKEPLVAIFFTAGIWGSVWVQRPLVGWPFKVQALLFLGIAFQNLVLFSVYEQREPNAQRNAVSLATIWGQRTCDLVLRWLTFLLVGGALAVCFFADDSGGGARFSQRASLILAIMSLTLYAIQRYPAYFQKYNRYRFFGDAVFWLPALVL</sequence>
<feature type="transmembrane region" description="Helical" evidence="1">
    <location>
        <begin position="33"/>
        <end position="54"/>
    </location>
</feature>
<protein>
    <recommendedName>
        <fullName evidence="4">UbiA prenyltransferase</fullName>
    </recommendedName>
</protein>
<dbReference type="eggNOG" id="ENOG502Z8TN">
    <property type="taxonomic scope" value="Bacteria"/>
</dbReference>
<keyword evidence="3" id="KW-1185">Reference proteome</keyword>
<keyword evidence="1" id="KW-0812">Transmembrane</keyword>
<organism evidence="2 3">
    <name type="scientific">Fibrella aestuarina BUZ 2</name>
    <dbReference type="NCBI Taxonomy" id="1166018"/>
    <lineage>
        <taxon>Bacteria</taxon>
        <taxon>Pseudomonadati</taxon>
        <taxon>Bacteroidota</taxon>
        <taxon>Cytophagia</taxon>
        <taxon>Cytophagales</taxon>
        <taxon>Spirosomataceae</taxon>
        <taxon>Fibrella</taxon>
    </lineage>
</organism>
<name>I0KFC3_9BACT</name>
<accession>I0KFC3</accession>
<feature type="transmembrane region" description="Helical" evidence="1">
    <location>
        <begin position="75"/>
        <end position="94"/>
    </location>
</feature>
<dbReference type="Proteomes" id="UP000011058">
    <property type="component" value="Chromosome"/>
</dbReference>
<evidence type="ECO:0000313" key="2">
    <source>
        <dbReference type="EMBL" id="CCH02826.1"/>
    </source>
</evidence>
<dbReference type="OrthoDB" id="976812at2"/>
<gene>
    <name evidence="2" type="ORF">FAES_4827</name>
</gene>
<feature type="transmembrane region" description="Helical" evidence="1">
    <location>
        <begin position="100"/>
        <end position="120"/>
    </location>
</feature>
<feature type="transmembrane region" description="Helical" evidence="1">
    <location>
        <begin position="132"/>
        <end position="149"/>
    </location>
</feature>
<feature type="transmembrane region" description="Helical" evidence="1">
    <location>
        <begin position="236"/>
        <end position="255"/>
    </location>
</feature>
<evidence type="ECO:0000313" key="3">
    <source>
        <dbReference type="Proteomes" id="UP000011058"/>
    </source>
</evidence>
<dbReference type="PATRIC" id="fig|1166018.3.peg.1797"/>
<reference evidence="2 3" key="1">
    <citation type="journal article" date="2012" name="J. Bacteriol.">
        <title>Genome Sequence of Fibrella aestuarina BUZ 2T, a Filamentous Marine Bacterium.</title>
        <authorList>
            <person name="Filippini M."/>
            <person name="Qi W."/>
            <person name="Blom J."/>
            <person name="Goesmann A."/>
            <person name="Smits T.H."/>
            <person name="Bagheri H.C."/>
        </authorList>
    </citation>
    <scope>NUCLEOTIDE SEQUENCE [LARGE SCALE GENOMIC DNA]</scope>
    <source>
        <strain evidence="3">BUZ 2T</strain>
    </source>
</reference>
<feature type="transmembrane region" description="Helical" evidence="1">
    <location>
        <begin position="204"/>
        <end position="224"/>
    </location>
</feature>
<evidence type="ECO:0008006" key="4">
    <source>
        <dbReference type="Google" id="ProtNLM"/>
    </source>
</evidence>
<dbReference type="KEGG" id="fae:FAES_4827"/>
<dbReference type="EMBL" id="HE796683">
    <property type="protein sequence ID" value="CCH02826.1"/>
    <property type="molecule type" value="Genomic_DNA"/>
</dbReference>
<dbReference type="AlphaFoldDB" id="I0KFC3"/>
<keyword evidence="1" id="KW-0472">Membrane</keyword>
<evidence type="ECO:0000256" key="1">
    <source>
        <dbReference type="SAM" id="Phobius"/>
    </source>
</evidence>
<dbReference type="HOGENOM" id="CLU_979655_0_0_10"/>
<proteinExistence type="predicted"/>
<keyword evidence="1" id="KW-1133">Transmembrane helix</keyword>
<dbReference type="RefSeq" id="WP_015333925.1">
    <property type="nucleotide sequence ID" value="NC_020054.1"/>
</dbReference>
<feature type="transmembrane region" description="Helical" evidence="1">
    <location>
        <begin position="161"/>
        <end position="178"/>
    </location>
</feature>